<proteinExistence type="predicted"/>
<keyword evidence="2" id="KW-1185">Reference proteome</keyword>
<dbReference type="EMBL" id="LLXI01004116">
    <property type="protein sequence ID" value="PKY60273.1"/>
    <property type="molecule type" value="Genomic_DNA"/>
</dbReference>
<dbReference type="AlphaFoldDB" id="A0A2I1HN82"/>
<dbReference type="VEuPathDB" id="FungiDB:RhiirA1_465359"/>
<dbReference type="InterPro" id="IPR032675">
    <property type="entry name" value="LRR_dom_sf"/>
</dbReference>
<name>A0A2I1HN82_9GLOM</name>
<sequence length="461" mass="55050">MSKLNRDVLRLIIEELQDDRKTLYSFLSVNKIYCEIIVPILWKNPWKFMTKVKRKSLSKIIISHLSNETKNNLNNQEINIFKNSYQKPLFDYISFCRHLNLGEIKEIIYIIYSSNEVYEKSKILIIMNEILKLFFNENRKFTHLYIPKNFDYQIYHIPGARRHLSEIEFLSCNTSMNDNILIGLIDICKSIKELELSIDVDNYGIIKLIKTREKLISLSLLESYYINKSPFDKIIENSLATHTNTLQNFKINRRPTKIPSFINLKVLELEDRYFGEWNCLENLSLPFLQILRTSFISIKPLTNLIKNTNRSLIEIKIDGVIHDEIGNKNIIQAIYKNCPKLKYLKLMFRNCNILELENLLTNCQHLKVLSFVINDIVFEWENLFKILIKLSPNDLFKFKFHSFDYELKPKLEFLKLFFNNWKGKRPIFLNFNNAKEIEYWLHKYETEGMIKNCDDIELENY</sequence>
<evidence type="ECO:0000313" key="2">
    <source>
        <dbReference type="Proteomes" id="UP000234323"/>
    </source>
</evidence>
<dbReference type="SUPFAM" id="SSF52047">
    <property type="entry name" value="RNI-like"/>
    <property type="match status" value="1"/>
</dbReference>
<evidence type="ECO:0000313" key="1">
    <source>
        <dbReference type="EMBL" id="PKY60273.1"/>
    </source>
</evidence>
<gene>
    <name evidence="1" type="ORF">RhiirA4_550603</name>
</gene>
<dbReference type="VEuPathDB" id="FungiDB:FUN_022167"/>
<protein>
    <recommendedName>
        <fullName evidence="3">F-box domain-containing protein</fullName>
    </recommendedName>
</protein>
<dbReference type="Proteomes" id="UP000234323">
    <property type="component" value="Unassembled WGS sequence"/>
</dbReference>
<dbReference type="Gene3D" id="3.80.10.10">
    <property type="entry name" value="Ribonuclease Inhibitor"/>
    <property type="match status" value="1"/>
</dbReference>
<comment type="caution">
    <text evidence="1">The sequence shown here is derived from an EMBL/GenBank/DDBJ whole genome shotgun (WGS) entry which is preliminary data.</text>
</comment>
<organism evidence="1 2">
    <name type="scientific">Rhizophagus irregularis</name>
    <dbReference type="NCBI Taxonomy" id="588596"/>
    <lineage>
        <taxon>Eukaryota</taxon>
        <taxon>Fungi</taxon>
        <taxon>Fungi incertae sedis</taxon>
        <taxon>Mucoromycota</taxon>
        <taxon>Glomeromycotina</taxon>
        <taxon>Glomeromycetes</taxon>
        <taxon>Glomerales</taxon>
        <taxon>Glomeraceae</taxon>
        <taxon>Rhizophagus</taxon>
    </lineage>
</organism>
<reference evidence="1 2" key="1">
    <citation type="submission" date="2015-10" db="EMBL/GenBank/DDBJ databases">
        <title>Genome analyses suggest a sexual origin of heterokaryosis in a supposedly ancient asexual fungus.</title>
        <authorList>
            <person name="Ropars J."/>
            <person name="Sedzielewska K."/>
            <person name="Noel J."/>
            <person name="Charron P."/>
            <person name="Farinelli L."/>
            <person name="Marton T."/>
            <person name="Kruger M."/>
            <person name="Pelin A."/>
            <person name="Brachmann A."/>
            <person name="Corradi N."/>
        </authorList>
    </citation>
    <scope>NUCLEOTIDE SEQUENCE [LARGE SCALE GENOMIC DNA]</scope>
    <source>
        <strain evidence="1 2">A4</strain>
    </source>
</reference>
<accession>A0A2I1HN82</accession>
<evidence type="ECO:0008006" key="3">
    <source>
        <dbReference type="Google" id="ProtNLM"/>
    </source>
</evidence>